<proteinExistence type="predicted"/>
<sequence length="74" mass="8372">MSLFLVWLVMLFAESLPYKILIYSPQIGHSHVNFFGQTADTLVEAGHDVVLYLPAYHDEVKTTGAKLARIIKRP</sequence>
<keyword evidence="2" id="KW-1185">Reference proteome</keyword>
<feature type="chain" id="PRO_5005657285" evidence="1">
    <location>
        <begin position="18"/>
        <end position="74"/>
    </location>
</feature>
<organism evidence="2 3">
    <name type="scientific">Ascaris lumbricoides</name>
    <name type="common">Giant roundworm</name>
    <dbReference type="NCBI Taxonomy" id="6252"/>
    <lineage>
        <taxon>Eukaryota</taxon>
        <taxon>Metazoa</taxon>
        <taxon>Ecdysozoa</taxon>
        <taxon>Nematoda</taxon>
        <taxon>Chromadorea</taxon>
        <taxon>Rhabditida</taxon>
        <taxon>Spirurina</taxon>
        <taxon>Ascaridomorpha</taxon>
        <taxon>Ascaridoidea</taxon>
        <taxon>Ascarididae</taxon>
        <taxon>Ascaris</taxon>
    </lineage>
</organism>
<dbReference type="WBParaSite" id="ALUE_0002322101-mRNA-1">
    <property type="protein sequence ID" value="ALUE_0002322101-mRNA-1"/>
    <property type="gene ID" value="ALUE_0002322101"/>
</dbReference>
<evidence type="ECO:0000313" key="3">
    <source>
        <dbReference type="WBParaSite" id="ALUE_0002322101-mRNA-1"/>
    </source>
</evidence>
<accession>A0A0M3IWU3</accession>
<evidence type="ECO:0000256" key="1">
    <source>
        <dbReference type="SAM" id="SignalP"/>
    </source>
</evidence>
<dbReference type="AlphaFoldDB" id="A0A0M3IWU3"/>
<feature type="signal peptide" evidence="1">
    <location>
        <begin position="1"/>
        <end position="17"/>
    </location>
</feature>
<name>A0A0M3IWU3_ASCLU</name>
<keyword evidence="1" id="KW-0732">Signal</keyword>
<evidence type="ECO:0000313" key="2">
    <source>
        <dbReference type="Proteomes" id="UP000036681"/>
    </source>
</evidence>
<reference evidence="3" key="1">
    <citation type="submission" date="2017-02" db="UniProtKB">
        <authorList>
            <consortium name="WormBaseParasite"/>
        </authorList>
    </citation>
    <scope>IDENTIFICATION</scope>
</reference>
<dbReference type="SUPFAM" id="SSF53756">
    <property type="entry name" value="UDP-Glycosyltransferase/glycogen phosphorylase"/>
    <property type="match status" value="1"/>
</dbReference>
<dbReference type="Proteomes" id="UP000036681">
    <property type="component" value="Unplaced"/>
</dbReference>
<protein>
    <submittedName>
        <fullName evidence="3">Glucuronosyltransferase</fullName>
    </submittedName>
</protein>